<proteinExistence type="predicted"/>
<evidence type="ECO:0008006" key="6">
    <source>
        <dbReference type="Google" id="ProtNLM"/>
    </source>
</evidence>
<organism evidence="4 5">
    <name type="scientific">Magnaporthiopsis poae (strain ATCC 64411 / 73-15)</name>
    <name type="common">Kentucky bluegrass fungus</name>
    <name type="synonym">Magnaporthe poae</name>
    <dbReference type="NCBI Taxonomy" id="644358"/>
    <lineage>
        <taxon>Eukaryota</taxon>
        <taxon>Fungi</taxon>
        <taxon>Dikarya</taxon>
        <taxon>Ascomycota</taxon>
        <taxon>Pezizomycotina</taxon>
        <taxon>Sordariomycetes</taxon>
        <taxon>Sordariomycetidae</taxon>
        <taxon>Magnaporthales</taxon>
        <taxon>Magnaporthaceae</taxon>
        <taxon>Magnaporthiopsis</taxon>
    </lineage>
</organism>
<keyword evidence="2" id="KW-0067">ATP-binding</keyword>
<dbReference type="EnsemblFungi" id="MAPG_11136T0">
    <property type="protein sequence ID" value="MAPG_11136T0"/>
    <property type="gene ID" value="MAPG_11136"/>
</dbReference>
<keyword evidence="5" id="KW-1185">Reference proteome</keyword>
<dbReference type="OrthoDB" id="2963168at2759"/>
<dbReference type="VEuPathDB" id="FungiDB:MAPG_11136"/>
<protein>
    <recommendedName>
        <fullName evidence="6">Hsp70-like protein</fullName>
    </recommendedName>
</protein>
<dbReference type="eggNOG" id="KOG0101">
    <property type="taxonomic scope" value="Eukaryota"/>
</dbReference>
<dbReference type="Gene3D" id="3.30.420.40">
    <property type="match status" value="2"/>
</dbReference>
<reference evidence="3" key="2">
    <citation type="submission" date="2010-05" db="EMBL/GenBank/DDBJ databases">
        <title>The Genome Sequence of Magnaporthe poae strain ATCC 64411.</title>
        <authorList>
            <consortium name="The Broad Institute Genome Sequencing Platform"/>
            <consortium name="Broad Institute Genome Sequencing Center for Infectious Disease"/>
            <person name="Ma L.-J."/>
            <person name="Dead R."/>
            <person name="Young S."/>
            <person name="Zeng Q."/>
            <person name="Koehrsen M."/>
            <person name="Alvarado L."/>
            <person name="Berlin A."/>
            <person name="Chapman S.B."/>
            <person name="Chen Z."/>
            <person name="Freedman E."/>
            <person name="Gellesch M."/>
            <person name="Goldberg J."/>
            <person name="Griggs A."/>
            <person name="Gujja S."/>
            <person name="Heilman E.R."/>
            <person name="Heiman D."/>
            <person name="Hepburn T."/>
            <person name="Howarth C."/>
            <person name="Jen D."/>
            <person name="Larson L."/>
            <person name="Mehta T."/>
            <person name="Neiman D."/>
            <person name="Pearson M."/>
            <person name="Roberts A."/>
            <person name="Saif S."/>
            <person name="Shea T."/>
            <person name="Shenoy N."/>
            <person name="Sisk P."/>
            <person name="Stolte C."/>
            <person name="Sykes S."/>
            <person name="Walk T."/>
            <person name="White J."/>
            <person name="Yandava C."/>
            <person name="Haas B."/>
            <person name="Nusbaum C."/>
            <person name="Birren B."/>
        </authorList>
    </citation>
    <scope>NUCLEOTIDE SEQUENCE</scope>
    <source>
        <strain evidence="3">ATCC 64411</strain>
    </source>
</reference>
<evidence type="ECO:0000313" key="5">
    <source>
        <dbReference type="Proteomes" id="UP000011715"/>
    </source>
</evidence>
<dbReference type="OMA" id="PSVLWYT"/>
<reference evidence="3" key="3">
    <citation type="submission" date="2011-03" db="EMBL/GenBank/DDBJ databases">
        <title>Annotation of Magnaporthe poae ATCC 64411.</title>
        <authorList>
            <person name="Ma L.-J."/>
            <person name="Dead R."/>
            <person name="Young S.K."/>
            <person name="Zeng Q."/>
            <person name="Gargeya S."/>
            <person name="Fitzgerald M."/>
            <person name="Haas B."/>
            <person name="Abouelleil A."/>
            <person name="Alvarado L."/>
            <person name="Arachchi H.M."/>
            <person name="Berlin A."/>
            <person name="Brown A."/>
            <person name="Chapman S.B."/>
            <person name="Chen Z."/>
            <person name="Dunbar C."/>
            <person name="Freedman E."/>
            <person name="Gearin G."/>
            <person name="Gellesch M."/>
            <person name="Goldberg J."/>
            <person name="Griggs A."/>
            <person name="Gujja S."/>
            <person name="Heiman D."/>
            <person name="Howarth C."/>
            <person name="Larson L."/>
            <person name="Lui A."/>
            <person name="MacDonald P.J.P."/>
            <person name="Mehta T."/>
            <person name="Montmayeur A."/>
            <person name="Murphy C."/>
            <person name="Neiman D."/>
            <person name="Pearson M."/>
            <person name="Priest M."/>
            <person name="Roberts A."/>
            <person name="Saif S."/>
            <person name="Shea T."/>
            <person name="Shenoy N."/>
            <person name="Sisk P."/>
            <person name="Stolte C."/>
            <person name="Sykes S."/>
            <person name="Yandava C."/>
            <person name="Wortman J."/>
            <person name="Nusbaum C."/>
            <person name="Birren B."/>
        </authorList>
    </citation>
    <scope>NUCLEOTIDE SEQUENCE</scope>
    <source>
        <strain evidence="3">ATCC 64411</strain>
    </source>
</reference>
<dbReference type="Proteomes" id="UP000011715">
    <property type="component" value="Unassembled WGS sequence"/>
</dbReference>
<evidence type="ECO:0000256" key="1">
    <source>
        <dbReference type="ARBA" id="ARBA00022741"/>
    </source>
</evidence>
<dbReference type="GO" id="GO:0140662">
    <property type="term" value="F:ATP-dependent protein folding chaperone"/>
    <property type="evidence" value="ECO:0007669"/>
    <property type="project" value="InterPro"/>
</dbReference>
<name>A0A0C4EEG3_MAGP6</name>
<dbReference type="EMBL" id="ADBL01002737">
    <property type="status" value="NOT_ANNOTATED_CDS"/>
    <property type="molecule type" value="Genomic_DNA"/>
</dbReference>
<dbReference type="PANTHER" id="PTHR14187">
    <property type="entry name" value="ALPHA KINASE/ELONGATION FACTOR 2 KINASE"/>
    <property type="match status" value="1"/>
</dbReference>
<dbReference type="CDD" id="cd10170">
    <property type="entry name" value="ASKHA_NBD_HSP70"/>
    <property type="match status" value="1"/>
</dbReference>
<evidence type="ECO:0000313" key="4">
    <source>
        <dbReference type="EnsemblFungi" id="MAPG_11136T0"/>
    </source>
</evidence>
<evidence type="ECO:0000313" key="3">
    <source>
        <dbReference type="EMBL" id="KLU92190.1"/>
    </source>
</evidence>
<dbReference type="InterPro" id="IPR013126">
    <property type="entry name" value="Hsp_70_fam"/>
</dbReference>
<gene>
    <name evidence="3" type="ORF">MAPG_11136</name>
</gene>
<dbReference type="Gene3D" id="3.90.640.10">
    <property type="entry name" value="Actin, Chain A, domain 4"/>
    <property type="match status" value="1"/>
</dbReference>
<keyword evidence="1" id="KW-0547">Nucleotide-binding</keyword>
<sequence length="582" mass="64499">MALARIVIGLDFGTTFSGVAYSDKPDAPVEQINVVQSWKGAGSITSKEKVPSRIAYLPPPPGQVAGIKVIWGDEIKPRQHNVPIHACMKLRLDDKHKSSPELKELMTLLSADNVVEVITDLLSEIRIKTYDELKKRYGEAVLSTMRKELVVTIPAVWSERAKGLTLKAVMGAGWAADKISTVTEPEAAAIYTLRSMAESSSKVEIDVGDTFVLCDAGGGTVDLISYKVTHIAPHFHIEEAVVGYGEKCGASFIDKEFLSYLQKWIGAARFNQIPMDKKRHGSQMMTEFETNKFGFDGTDEGMAVRLPRECGIVDDPRLQVEDGTLFMTSDQMKQVFKPCVDRVLKLITSQINAVVSAGHQKPKMVFLVGGFGKNDYLYKMIEEYCSRRRIQVRRPVYPWSAVARGAVCRGLELDPSSLVAVRLSRAFFGAPLNARFDPSKHSPLCSYICPFTGQKMASGQMSWLLNKSERLPESDPKVIKLAACVRFFTTQQARASARLVTCGEDVAPTDAAHHDVHPVCTVHADLTGVPVETFLKETNYVTDIAYYEANVELEARFQGGNITWRCLHRGREVGSTTVTYDY</sequence>
<accession>A0A0C4EEG3</accession>
<dbReference type="Pfam" id="PF00012">
    <property type="entry name" value="HSP70"/>
    <property type="match status" value="1"/>
</dbReference>
<reference evidence="5" key="1">
    <citation type="submission" date="2010-05" db="EMBL/GenBank/DDBJ databases">
        <title>The genome sequence of Magnaporthe poae strain ATCC 64411.</title>
        <authorList>
            <person name="Ma L.-J."/>
            <person name="Dead R."/>
            <person name="Young S."/>
            <person name="Zeng Q."/>
            <person name="Koehrsen M."/>
            <person name="Alvarado L."/>
            <person name="Berlin A."/>
            <person name="Chapman S.B."/>
            <person name="Chen Z."/>
            <person name="Freedman E."/>
            <person name="Gellesch M."/>
            <person name="Goldberg J."/>
            <person name="Griggs A."/>
            <person name="Gujja S."/>
            <person name="Heilman E.R."/>
            <person name="Heiman D."/>
            <person name="Hepburn T."/>
            <person name="Howarth C."/>
            <person name="Jen D."/>
            <person name="Larson L."/>
            <person name="Mehta T."/>
            <person name="Neiman D."/>
            <person name="Pearson M."/>
            <person name="Roberts A."/>
            <person name="Saif S."/>
            <person name="Shea T."/>
            <person name="Shenoy N."/>
            <person name="Sisk P."/>
            <person name="Stolte C."/>
            <person name="Sykes S."/>
            <person name="Walk T."/>
            <person name="White J."/>
            <person name="Yandava C."/>
            <person name="Haas B."/>
            <person name="Nusbaum C."/>
            <person name="Birren B."/>
        </authorList>
    </citation>
    <scope>NUCLEOTIDE SEQUENCE [LARGE SCALE GENOMIC DNA]</scope>
    <source>
        <strain evidence="5">ATCC 64411 / 73-15</strain>
    </source>
</reference>
<evidence type="ECO:0000256" key="2">
    <source>
        <dbReference type="ARBA" id="ARBA00022840"/>
    </source>
</evidence>
<dbReference type="SUPFAM" id="SSF53067">
    <property type="entry name" value="Actin-like ATPase domain"/>
    <property type="match status" value="2"/>
</dbReference>
<dbReference type="GO" id="GO:0005524">
    <property type="term" value="F:ATP binding"/>
    <property type="evidence" value="ECO:0007669"/>
    <property type="project" value="UniProtKB-KW"/>
</dbReference>
<dbReference type="EMBL" id="GL876979">
    <property type="protein sequence ID" value="KLU92190.1"/>
    <property type="molecule type" value="Genomic_DNA"/>
</dbReference>
<dbReference type="AlphaFoldDB" id="A0A0C4EEG3"/>
<dbReference type="InterPro" id="IPR043129">
    <property type="entry name" value="ATPase_NBD"/>
</dbReference>
<dbReference type="PANTHER" id="PTHR14187:SF82">
    <property type="entry name" value="FAMILY CHAPERONE, PUTATIVE (AFU_ORTHOLOGUE AFUA_7G08575)-RELATED"/>
    <property type="match status" value="1"/>
</dbReference>
<reference evidence="4" key="4">
    <citation type="journal article" date="2015" name="G3 (Bethesda)">
        <title>Genome sequences of three phytopathogenic species of the Magnaporthaceae family of fungi.</title>
        <authorList>
            <person name="Okagaki L.H."/>
            <person name="Nunes C.C."/>
            <person name="Sailsbery J."/>
            <person name="Clay B."/>
            <person name="Brown D."/>
            <person name="John T."/>
            <person name="Oh Y."/>
            <person name="Young N."/>
            <person name="Fitzgerald M."/>
            <person name="Haas B.J."/>
            <person name="Zeng Q."/>
            <person name="Young S."/>
            <person name="Adiconis X."/>
            <person name="Fan L."/>
            <person name="Levin J.Z."/>
            <person name="Mitchell T.K."/>
            <person name="Okubara P.A."/>
            <person name="Farman M.L."/>
            <person name="Kohn L.M."/>
            <person name="Birren B."/>
            <person name="Ma L.-J."/>
            <person name="Dean R.A."/>
        </authorList>
    </citation>
    <scope>NUCLEOTIDE SEQUENCE</scope>
    <source>
        <strain evidence="4">ATCC 64411 / 73-15</strain>
    </source>
</reference>
<reference evidence="4" key="5">
    <citation type="submission" date="2015-06" db="UniProtKB">
        <authorList>
            <consortium name="EnsemblFungi"/>
        </authorList>
    </citation>
    <scope>IDENTIFICATION</scope>
    <source>
        <strain evidence="4">ATCC 64411</strain>
    </source>
</reference>
<dbReference type="STRING" id="644358.A0A0C4EEG3"/>